<evidence type="ECO:0000256" key="1">
    <source>
        <dbReference type="SAM" id="Coils"/>
    </source>
</evidence>
<evidence type="ECO:0000313" key="3">
    <source>
        <dbReference type="EMBL" id="EDQ93006.1"/>
    </source>
</evidence>
<keyword evidence="4" id="KW-1185">Reference proteome</keyword>
<dbReference type="OMA" id="PRYESQK"/>
<feature type="coiled-coil region" evidence="1">
    <location>
        <begin position="455"/>
        <end position="576"/>
    </location>
</feature>
<dbReference type="KEGG" id="mbr:MONBRDRAFT_22326"/>
<reference evidence="3 4" key="1">
    <citation type="journal article" date="2008" name="Nature">
        <title>The genome of the choanoflagellate Monosiga brevicollis and the origin of metazoans.</title>
        <authorList>
            <consortium name="JGI Sequencing"/>
            <person name="King N."/>
            <person name="Westbrook M.J."/>
            <person name="Young S.L."/>
            <person name="Kuo A."/>
            <person name="Abedin M."/>
            <person name="Chapman J."/>
            <person name="Fairclough S."/>
            <person name="Hellsten U."/>
            <person name="Isogai Y."/>
            <person name="Letunic I."/>
            <person name="Marr M."/>
            <person name="Pincus D."/>
            <person name="Putnam N."/>
            <person name="Rokas A."/>
            <person name="Wright K.J."/>
            <person name="Zuzow R."/>
            <person name="Dirks W."/>
            <person name="Good M."/>
            <person name="Goodstein D."/>
            <person name="Lemons D."/>
            <person name="Li W."/>
            <person name="Lyons J.B."/>
            <person name="Morris A."/>
            <person name="Nichols S."/>
            <person name="Richter D.J."/>
            <person name="Salamov A."/>
            <person name="Bork P."/>
            <person name="Lim W.A."/>
            <person name="Manning G."/>
            <person name="Miller W.T."/>
            <person name="McGinnis W."/>
            <person name="Shapiro H."/>
            <person name="Tjian R."/>
            <person name="Grigoriev I.V."/>
            <person name="Rokhsar D."/>
        </authorList>
    </citation>
    <scope>NUCLEOTIDE SEQUENCE [LARGE SCALE GENOMIC DNA]</scope>
    <source>
        <strain evidence="4">MX1 / ATCC 50154</strain>
    </source>
</reference>
<name>A9UQ90_MONBE</name>
<dbReference type="RefSeq" id="XP_001742768.1">
    <property type="nucleotide sequence ID" value="XM_001742716.1"/>
</dbReference>
<dbReference type="Proteomes" id="UP000001357">
    <property type="component" value="Unassembled WGS sequence"/>
</dbReference>
<dbReference type="AlphaFoldDB" id="A9UQ90"/>
<feature type="region of interest" description="Disordered" evidence="2">
    <location>
        <begin position="87"/>
        <end position="114"/>
    </location>
</feature>
<protein>
    <submittedName>
        <fullName evidence="3">Uncharacterized protein</fullName>
    </submittedName>
</protein>
<dbReference type="GeneID" id="5887622"/>
<dbReference type="EMBL" id="CH991543">
    <property type="protein sequence ID" value="EDQ93006.1"/>
    <property type="molecule type" value="Genomic_DNA"/>
</dbReference>
<organism evidence="3 4">
    <name type="scientific">Monosiga brevicollis</name>
    <name type="common">Choanoflagellate</name>
    <dbReference type="NCBI Taxonomy" id="81824"/>
    <lineage>
        <taxon>Eukaryota</taxon>
        <taxon>Choanoflagellata</taxon>
        <taxon>Craspedida</taxon>
        <taxon>Salpingoecidae</taxon>
        <taxon>Monosiga</taxon>
    </lineage>
</organism>
<accession>A9UQ90</accession>
<feature type="compositionally biased region" description="Polar residues" evidence="2">
    <location>
        <begin position="100"/>
        <end position="110"/>
    </location>
</feature>
<feature type="coiled-coil region" evidence="1">
    <location>
        <begin position="383"/>
        <end position="421"/>
    </location>
</feature>
<feature type="coiled-coil region" evidence="1">
    <location>
        <begin position="766"/>
        <end position="860"/>
    </location>
</feature>
<dbReference type="STRING" id="81824.A9UQ90"/>
<feature type="coiled-coil region" evidence="1">
    <location>
        <begin position="623"/>
        <end position="671"/>
    </location>
</feature>
<feature type="coiled-coil region" evidence="1">
    <location>
        <begin position="282"/>
        <end position="326"/>
    </location>
</feature>
<keyword evidence="1" id="KW-0175">Coiled coil</keyword>
<gene>
    <name evidence="3" type="ORF">MONBRDRAFT_22326</name>
</gene>
<proteinExistence type="predicted"/>
<evidence type="ECO:0000313" key="4">
    <source>
        <dbReference type="Proteomes" id="UP000001357"/>
    </source>
</evidence>
<dbReference type="InParanoid" id="A9UQ90"/>
<evidence type="ECO:0000256" key="2">
    <source>
        <dbReference type="SAM" id="MobiDB-lite"/>
    </source>
</evidence>
<sequence>MDVVTPLARALAKQENVVPSVPELQNSLPRSTKAKTEQSSADQAVAKCMASLVDTLQRIDSDLASTSAHNTYSDLQARARLALASLKAGRSPQKDDSAPATPQQWTNLPNRRSALPAERVQLARRLLTEGQEQASIDNQTPTAQPIEGQALPCIVVEDAHTPSQRQRRTLPRVHMATSPMADRAPQAASTCNAETSTSPLRGVVHALERAAQLEEPQLLELVETLSISNEMLRDTHVQLHEQLAAAEVAMSAAQAARDAQDAQLEQLAVDHDARVLELETALQRRVEEYNRLAAEQTELQQRMADKERLLEELSFLQDAHRDSTDRATALEAETQVLHARLVESQETHAAQAQAWAVEKEALQTQVVELQGLHKEDAERAQELRTLRSENASQAQTMANLEADLRKMYKRHKAELKQLDEQYRHSDYAAQLARLQSDVATWQSAWTEVNDLAGQLQSQLNETQHTQDLVKQLEQANTRMQSELAAARAAEHQARLQADAHATSAEDLRTQLDNTRAALSGVEATMTSLEKKLDAREEQIAQLLSSADDAEHMTQELLELRKTVQVLEAQLHAERASGLRQLVEHAVARAEVTGLTRKSDQLLGRVHDLEAAAAAQSKAHEAELTVAHEQASSAQEQLHQVKEDLREQEEANEELQAHVSELNERLQSERSEQEELRFFHLTEEAAKQEALEHASQVEKALREEVSALEQGTPRDKLHDTYALVCLLLFVTQELEAVKSKGQEALEHLQVQLETAMSQAETQSTDQIASLKAELAYATTKAERLNGELVERDLRLSQLEAVMAAPATTSAKAEHEIKALRKFIAEYQAKTEEKIRMLKENLAQSENENQLLDRELRRLGKGAN</sequence>